<evidence type="ECO:0000313" key="4">
    <source>
        <dbReference type="EMBL" id="CAJ1942753.1"/>
    </source>
</evidence>
<sequence>MAEFSSNNNSHFSPHPDYAEIVVVRHGETAWNATAKIQGHLDVELNETGREQAAVVGDRLSRESKVSVIYSSDLQRAFETAEIIASKCGGLEVVKDSELRERHLGDLQGHVYHEIAKTNPLAYKAFVSKNEDEEIPGGGESLVQLFDRSTSALLRIGLKHKGERIIVVTHGGFIRALYKWACPNGRPGKVLNTCVSVFHLYGEEKCTLKVWGDVSHLSKTGFLESGFGGDRNSETEQEDKNEIAETRLRGELNYGNGMWLHSILSTWMLHDGPFNVPTCSLSYNFNTTTSLISTLP</sequence>
<proteinExistence type="inferred from homology"/>
<dbReference type="InterPro" id="IPR013078">
    <property type="entry name" value="His_Pase_superF_clade-1"/>
</dbReference>
<dbReference type="Proteomes" id="UP001189624">
    <property type="component" value="Chromosome 3"/>
</dbReference>
<dbReference type="Pfam" id="PF00300">
    <property type="entry name" value="His_Phos_1"/>
    <property type="match status" value="1"/>
</dbReference>
<dbReference type="EMBL" id="OY731400">
    <property type="protein sequence ID" value="CAJ1942753.1"/>
    <property type="molecule type" value="Genomic_DNA"/>
</dbReference>
<dbReference type="SMART" id="SM00855">
    <property type="entry name" value="PGAM"/>
    <property type="match status" value="1"/>
</dbReference>
<dbReference type="FunFam" id="3.40.50.1240:FF:000029">
    <property type="entry name" value="Phosphoglycerate mutase-like protein 4"/>
    <property type="match status" value="1"/>
</dbReference>
<evidence type="ECO:0000256" key="3">
    <source>
        <dbReference type="PIRSR" id="PIRSR613078-2"/>
    </source>
</evidence>
<dbReference type="Gene3D" id="3.40.50.1240">
    <property type="entry name" value="Phosphoglycerate mutase-like"/>
    <property type="match status" value="1"/>
</dbReference>
<dbReference type="PROSITE" id="PS00175">
    <property type="entry name" value="PG_MUTASE"/>
    <property type="match status" value="1"/>
</dbReference>
<dbReference type="InterPro" id="IPR001345">
    <property type="entry name" value="PG/BPGM_mutase_AS"/>
</dbReference>
<keyword evidence="5" id="KW-1185">Reference proteome</keyword>
<feature type="binding site" evidence="3">
    <location>
        <position position="76"/>
    </location>
    <ligand>
        <name>substrate</name>
    </ligand>
</feature>
<organism evidence="4 5">
    <name type="scientific">Sphenostylis stenocarpa</name>
    <dbReference type="NCBI Taxonomy" id="92480"/>
    <lineage>
        <taxon>Eukaryota</taxon>
        <taxon>Viridiplantae</taxon>
        <taxon>Streptophyta</taxon>
        <taxon>Embryophyta</taxon>
        <taxon>Tracheophyta</taxon>
        <taxon>Spermatophyta</taxon>
        <taxon>Magnoliopsida</taxon>
        <taxon>eudicotyledons</taxon>
        <taxon>Gunneridae</taxon>
        <taxon>Pentapetalae</taxon>
        <taxon>rosids</taxon>
        <taxon>fabids</taxon>
        <taxon>Fabales</taxon>
        <taxon>Fabaceae</taxon>
        <taxon>Papilionoideae</taxon>
        <taxon>50 kb inversion clade</taxon>
        <taxon>NPAAA clade</taxon>
        <taxon>indigoferoid/millettioid clade</taxon>
        <taxon>Phaseoleae</taxon>
        <taxon>Sphenostylis</taxon>
    </lineage>
</organism>
<dbReference type="PANTHER" id="PTHR48100">
    <property type="entry name" value="BROAD-SPECIFICITY PHOSPHATASE YOR283W-RELATED"/>
    <property type="match status" value="1"/>
</dbReference>
<dbReference type="GO" id="GO:0005829">
    <property type="term" value="C:cytosol"/>
    <property type="evidence" value="ECO:0007669"/>
    <property type="project" value="TreeGrafter"/>
</dbReference>
<feature type="active site" description="Proton donor/acceptor" evidence="2">
    <location>
        <position position="101"/>
    </location>
</feature>
<evidence type="ECO:0000313" key="5">
    <source>
        <dbReference type="Proteomes" id="UP001189624"/>
    </source>
</evidence>
<dbReference type="InterPro" id="IPR050275">
    <property type="entry name" value="PGM_Phosphatase"/>
</dbReference>
<dbReference type="SUPFAM" id="SSF53254">
    <property type="entry name" value="Phosphoglycerate mutase-like"/>
    <property type="match status" value="1"/>
</dbReference>
<protein>
    <recommendedName>
        <fullName evidence="6">Phosphoglycerate mutase</fullName>
    </recommendedName>
</protein>
<dbReference type="Gramene" id="rna-AYBTSS11_LOCUS11003">
    <property type="protein sequence ID" value="CAJ1942753.1"/>
    <property type="gene ID" value="gene-AYBTSS11_LOCUS11003"/>
</dbReference>
<dbReference type="PANTHER" id="PTHR48100:SF34">
    <property type="entry name" value="PHOSPHOGLYCERATE MUTASE-LIKE PROTEIN 4"/>
    <property type="match status" value="1"/>
</dbReference>
<evidence type="ECO:0000256" key="1">
    <source>
        <dbReference type="ARBA" id="ARBA00038362"/>
    </source>
</evidence>
<name>A0AA86S5S3_9FABA</name>
<dbReference type="CDD" id="cd07067">
    <property type="entry name" value="HP_PGM_like"/>
    <property type="match status" value="1"/>
</dbReference>
<dbReference type="AlphaFoldDB" id="A0AA86S5S3"/>
<accession>A0AA86S5S3</accession>
<dbReference type="GO" id="GO:0016791">
    <property type="term" value="F:phosphatase activity"/>
    <property type="evidence" value="ECO:0007669"/>
    <property type="project" value="TreeGrafter"/>
</dbReference>
<comment type="similarity">
    <text evidence="1">Belongs to the phosphoglycerate mutase family.</text>
</comment>
<gene>
    <name evidence="4" type="ORF">AYBTSS11_LOCUS11003</name>
</gene>
<reference evidence="4" key="1">
    <citation type="submission" date="2023-10" db="EMBL/GenBank/DDBJ databases">
        <authorList>
            <person name="Domelevo Entfellner J.-B."/>
        </authorList>
    </citation>
    <scope>NUCLEOTIDE SEQUENCE</scope>
</reference>
<evidence type="ECO:0008006" key="6">
    <source>
        <dbReference type="Google" id="ProtNLM"/>
    </source>
</evidence>
<feature type="active site" description="Tele-phosphohistidine intermediate" evidence="2">
    <location>
        <position position="26"/>
    </location>
</feature>
<feature type="binding site" evidence="3">
    <location>
        <begin position="25"/>
        <end position="32"/>
    </location>
    <ligand>
        <name>substrate</name>
    </ligand>
</feature>
<dbReference type="InterPro" id="IPR029033">
    <property type="entry name" value="His_PPase_superfam"/>
</dbReference>
<evidence type="ECO:0000256" key="2">
    <source>
        <dbReference type="PIRSR" id="PIRSR613078-1"/>
    </source>
</evidence>